<sequence>MLVVPPLFRSCNTSFTQLNTAYRIHFNLETFPNITLISGSLENLKIIPGKESMIKTLVRISSSCFRIFIICRRISSNLLGSRTKIIFNCSNFHKFEGFFTTPPNFSTLNERFVAVLNLS</sequence>
<evidence type="ECO:0000313" key="1">
    <source>
        <dbReference type="EMBL" id="KAL2718846.1"/>
    </source>
</evidence>
<accession>A0ABD2AE04</accession>
<proteinExistence type="predicted"/>
<comment type="caution">
    <text evidence="1">The sequence shown here is derived from an EMBL/GenBank/DDBJ whole genome shotgun (WGS) entry which is preliminary data.</text>
</comment>
<protein>
    <submittedName>
        <fullName evidence="1">Uncharacterized protein</fullName>
    </submittedName>
</protein>
<dbReference type="Proteomes" id="UP001607302">
    <property type="component" value="Unassembled WGS sequence"/>
</dbReference>
<dbReference type="AlphaFoldDB" id="A0ABD2AE04"/>
<keyword evidence="2" id="KW-1185">Reference proteome</keyword>
<organism evidence="1 2">
    <name type="scientific">Vespula squamosa</name>
    <name type="common">Southern yellow jacket</name>
    <name type="synonym">Wasp</name>
    <dbReference type="NCBI Taxonomy" id="30214"/>
    <lineage>
        <taxon>Eukaryota</taxon>
        <taxon>Metazoa</taxon>
        <taxon>Ecdysozoa</taxon>
        <taxon>Arthropoda</taxon>
        <taxon>Hexapoda</taxon>
        <taxon>Insecta</taxon>
        <taxon>Pterygota</taxon>
        <taxon>Neoptera</taxon>
        <taxon>Endopterygota</taxon>
        <taxon>Hymenoptera</taxon>
        <taxon>Apocrita</taxon>
        <taxon>Aculeata</taxon>
        <taxon>Vespoidea</taxon>
        <taxon>Vespidae</taxon>
        <taxon>Vespinae</taxon>
        <taxon>Vespula</taxon>
    </lineage>
</organism>
<name>A0ABD2AE04_VESSQ</name>
<evidence type="ECO:0000313" key="2">
    <source>
        <dbReference type="Proteomes" id="UP001607302"/>
    </source>
</evidence>
<reference evidence="1 2" key="1">
    <citation type="journal article" date="2024" name="Ann. Entomol. Soc. Am.">
        <title>Genomic analyses of the southern and eastern yellowjacket wasps (Hymenoptera: Vespidae) reveal evolutionary signatures of social life.</title>
        <authorList>
            <person name="Catto M.A."/>
            <person name="Caine P.B."/>
            <person name="Orr S.E."/>
            <person name="Hunt B.G."/>
            <person name="Goodisman M.A.D."/>
        </authorList>
    </citation>
    <scope>NUCLEOTIDE SEQUENCE [LARGE SCALE GENOMIC DNA]</scope>
    <source>
        <strain evidence="1">233</strain>
        <tissue evidence="1">Head and thorax</tissue>
    </source>
</reference>
<gene>
    <name evidence="1" type="ORF">V1478_011265</name>
</gene>
<dbReference type="EMBL" id="JAUDFV010000151">
    <property type="protein sequence ID" value="KAL2718846.1"/>
    <property type="molecule type" value="Genomic_DNA"/>
</dbReference>